<dbReference type="PANTHER" id="PTHR11388:SF95">
    <property type="entry name" value="SOLUTE CARRIER ORGANIC ANION TRANSPORTER FAMILY MEMBER 6A1"/>
    <property type="match status" value="1"/>
</dbReference>
<evidence type="ECO:0000256" key="4">
    <source>
        <dbReference type="ARBA" id="ARBA00022692"/>
    </source>
</evidence>
<evidence type="ECO:0000313" key="11">
    <source>
        <dbReference type="EMBL" id="KAF6442339.1"/>
    </source>
</evidence>
<feature type="transmembrane region" description="Helical" evidence="8">
    <location>
        <begin position="127"/>
        <end position="151"/>
    </location>
</feature>
<dbReference type="PROSITE" id="PS51465">
    <property type="entry name" value="KAZAL_2"/>
    <property type="match status" value="1"/>
</dbReference>
<feature type="transmembrane region" description="Helical" evidence="8">
    <location>
        <begin position="440"/>
        <end position="462"/>
    </location>
</feature>
<evidence type="ECO:0000256" key="2">
    <source>
        <dbReference type="ARBA" id="ARBA00009657"/>
    </source>
</evidence>
<name>A0A7J8F4L4_ROUAE</name>
<keyword evidence="3" id="KW-1003">Cell membrane</keyword>
<keyword evidence="7" id="KW-1015">Disulfide bond</keyword>
<evidence type="ECO:0000256" key="7">
    <source>
        <dbReference type="ARBA" id="ARBA00023157"/>
    </source>
</evidence>
<feature type="transmembrane region" description="Helical" evidence="8">
    <location>
        <begin position="215"/>
        <end position="241"/>
    </location>
</feature>
<feature type="transmembrane region" description="Helical" evidence="8">
    <location>
        <begin position="300"/>
        <end position="318"/>
    </location>
</feature>
<feature type="transmembrane region" description="Helical" evidence="8">
    <location>
        <begin position="407"/>
        <end position="428"/>
    </location>
</feature>
<comment type="subcellular location">
    <subcellularLocation>
        <location evidence="1 8">Cell membrane</location>
        <topology evidence="1 8">Multi-pass membrane protein</topology>
    </subcellularLocation>
</comment>
<gene>
    <name evidence="11" type="ORF">HJG63_018013</name>
</gene>
<dbReference type="Proteomes" id="UP000593571">
    <property type="component" value="Unassembled WGS sequence"/>
</dbReference>
<dbReference type="GO" id="GO:0016323">
    <property type="term" value="C:basolateral plasma membrane"/>
    <property type="evidence" value="ECO:0007669"/>
    <property type="project" value="TreeGrafter"/>
</dbReference>
<comment type="caution">
    <text evidence="11">The sequence shown here is derived from an EMBL/GenBank/DDBJ whole genome shotgun (WGS) entry which is preliminary data.</text>
</comment>
<feature type="transmembrane region" description="Helical" evidence="8">
    <location>
        <begin position="247"/>
        <end position="270"/>
    </location>
</feature>
<dbReference type="FunFam" id="1.20.1250.20:FF:000363">
    <property type="entry name" value="Solute carrier organic anion transporter family member"/>
    <property type="match status" value="1"/>
</dbReference>
<dbReference type="SUPFAM" id="SSF103473">
    <property type="entry name" value="MFS general substrate transporter"/>
    <property type="match status" value="1"/>
</dbReference>
<evidence type="ECO:0000259" key="10">
    <source>
        <dbReference type="PROSITE" id="PS51465"/>
    </source>
</evidence>
<comment type="similarity">
    <text evidence="2 8">Belongs to the organo anion transporter (TC 2.A.60) family.</text>
</comment>
<protein>
    <recommendedName>
        <fullName evidence="8">Solute carrier organic anion transporter family member</fullName>
    </recommendedName>
</protein>
<dbReference type="Pfam" id="PF03137">
    <property type="entry name" value="OATP"/>
    <property type="match status" value="1"/>
</dbReference>
<dbReference type="SUPFAM" id="SSF100895">
    <property type="entry name" value="Kazal-type serine protease inhibitors"/>
    <property type="match status" value="1"/>
</dbReference>
<accession>A0A7J8F4L4</accession>
<keyword evidence="8" id="KW-0406">Ion transport</keyword>
<dbReference type="InterPro" id="IPR036058">
    <property type="entry name" value="Kazal_dom_sf"/>
</dbReference>
<dbReference type="Gene3D" id="1.20.1250.20">
    <property type="entry name" value="MFS general substrate transporter like domains"/>
    <property type="match status" value="1"/>
</dbReference>
<feature type="transmembrane region" description="Helical" evidence="8">
    <location>
        <begin position="565"/>
        <end position="588"/>
    </location>
</feature>
<evidence type="ECO:0000256" key="8">
    <source>
        <dbReference type="RuleBase" id="RU362056"/>
    </source>
</evidence>
<evidence type="ECO:0000256" key="3">
    <source>
        <dbReference type="ARBA" id="ARBA00022475"/>
    </source>
</evidence>
<evidence type="ECO:0000313" key="12">
    <source>
        <dbReference type="Proteomes" id="UP000593571"/>
    </source>
</evidence>
<dbReference type="InterPro" id="IPR002350">
    <property type="entry name" value="Kazal_dom"/>
</dbReference>
<dbReference type="InterPro" id="IPR036259">
    <property type="entry name" value="MFS_trans_sf"/>
</dbReference>
<dbReference type="EMBL" id="JACASE010000008">
    <property type="protein sequence ID" value="KAF6442339.1"/>
    <property type="molecule type" value="Genomic_DNA"/>
</dbReference>
<organism evidence="11 12">
    <name type="scientific">Rousettus aegyptiacus</name>
    <name type="common">Egyptian fruit bat</name>
    <name type="synonym">Pteropus aegyptiacus</name>
    <dbReference type="NCBI Taxonomy" id="9407"/>
    <lineage>
        <taxon>Eukaryota</taxon>
        <taxon>Metazoa</taxon>
        <taxon>Chordata</taxon>
        <taxon>Craniata</taxon>
        <taxon>Vertebrata</taxon>
        <taxon>Euteleostomi</taxon>
        <taxon>Mammalia</taxon>
        <taxon>Eutheria</taxon>
        <taxon>Laurasiatheria</taxon>
        <taxon>Chiroptera</taxon>
        <taxon>Yinpterochiroptera</taxon>
        <taxon>Pteropodoidea</taxon>
        <taxon>Pteropodidae</taxon>
        <taxon>Rousettinae</taxon>
        <taxon>Rousettus</taxon>
    </lineage>
</organism>
<keyword evidence="12" id="KW-1185">Reference proteome</keyword>
<keyword evidence="6 8" id="KW-0472">Membrane</keyword>
<sequence length="706" mass="77638">MQAALRGVEPQASQAQRRESAVPGEAKKARKKLQYMRMSPANLVTLRSLLKKKRNKSAIAKRSGEQSKNSNEVSGLDCVVIPNCQRFNNINCFLIFFCILTIAQGIAFGLVDLSIDTFRRDSSLNVIASMLLSLVYDISSCLIAVFIAYYGGRGNKLKWITVSSILIGFGSLLFAFPYLGNENYRSYGETEEDICKAMKIIKTCRRTTSFPLKYVSFFILGQIVLGVAGMLLFILGVNFLIESVDTYAAGIYLGFADASGIIGYALGYAIGAPLIKTFEDIIFDASAEDSADSHAWLRTWWIRFVFVSIISWSTSIPLSCFSHPLQGTTRIKPEEHKMPYFVDKKQKDQELGTSIKDLFASILILIKTPIFVSLALARASESLLIIGASAFLPIYVENQFMVTPTKAATLSGLVLIPGAALGQLLGGIIVSKLQIYCKGLLTFIMVTSMITVVLVIFMIFVYCNPMPFAGINEDYGGTGQSGNLTAPCNSHCGCSPSFYSTVCGRDDVEYFSPCFAGCTHSKKLENNQKTYFNCSCINEGLITPDDQGDFIDARSGICNAKCSKLPLFLVLTFCAIVFADFADVPNLLTILRVVSDKQRCLALGVTYVILRLFGSIPGPIAFKIIGETSCTFRDTGHCGIKGSCWIYDTTKMAYLFVGICSFCKVFTIIFTAIGFGLYTYLLKENSDILPVPAKNLKIEKKKNMNL</sequence>
<dbReference type="GO" id="GO:0006811">
    <property type="term" value="P:monoatomic ion transport"/>
    <property type="evidence" value="ECO:0007669"/>
    <property type="project" value="UniProtKB-KW"/>
</dbReference>
<dbReference type="GO" id="GO:0015347">
    <property type="term" value="F:sodium-independent organic anion transmembrane transporter activity"/>
    <property type="evidence" value="ECO:0007669"/>
    <property type="project" value="TreeGrafter"/>
</dbReference>
<evidence type="ECO:0000256" key="6">
    <source>
        <dbReference type="ARBA" id="ARBA00023136"/>
    </source>
</evidence>
<keyword evidence="8" id="KW-0813">Transport</keyword>
<dbReference type="Pfam" id="PF07648">
    <property type="entry name" value="Kazal_2"/>
    <property type="match status" value="1"/>
</dbReference>
<feature type="transmembrane region" description="Helical" evidence="8">
    <location>
        <begin position="600"/>
        <end position="622"/>
    </location>
</feature>
<evidence type="ECO:0000256" key="1">
    <source>
        <dbReference type="ARBA" id="ARBA00004651"/>
    </source>
</evidence>
<proteinExistence type="inferred from homology"/>
<keyword evidence="5 8" id="KW-1133">Transmembrane helix</keyword>
<evidence type="ECO:0000256" key="9">
    <source>
        <dbReference type="SAM" id="MobiDB-lite"/>
    </source>
</evidence>
<dbReference type="PANTHER" id="PTHR11388">
    <property type="entry name" value="ORGANIC ANION TRANSPORTER"/>
    <property type="match status" value="1"/>
</dbReference>
<reference evidence="11 12" key="1">
    <citation type="journal article" date="2020" name="Nature">
        <title>Six reference-quality genomes reveal evolution of bat adaptations.</title>
        <authorList>
            <person name="Jebb D."/>
            <person name="Huang Z."/>
            <person name="Pippel M."/>
            <person name="Hughes G.M."/>
            <person name="Lavrichenko K."/>
            <person name="Devanna P."/>
            <person name="Winkler S."/>
            <person name="Jermiin L.S."/>
            <person name="Skirmuntt E.C."/>
            <person name="Katzourakis A."/>
            <person name="Burkitt-Gray L."/>
            <person name="Ray D.A."/>
            <person name="Sullivan K.A.M."/>
            <person name="Roscito J.G."/>
            <person name="Kirilenko B.M."/>
            <person name="Davalos L.M."/>
            <person name="Corthals A.P."/>
            <person name="Power M.L."/>
            <person name="Jones G."/>
            <person name="Ransome R.D."/>
            <person name="Dechmann D.K.N."/>
            <person name="Locatelli A.G."/>
            <person name="Puechmaille S.J."/>
            <person name="Fedrigo O."/>
            <person name="Jarvis E.D."/>
            <person name="Hiller M."/>
            <person name="Vernes S.C."/>
            <person name="Myers E.W."/>
            <person name="Teeling E.C."/>
        </authorList>
    </citation>
    <scope>NUCLEOTIDE SEQUENCE [LARGE SCALE GENOMIC DNA]</scope>
    <source>
        <strain evidence="11">MRouAeg1</strain>
        <tissue evidence="11">Muscle</tissue>
    </source>
</reference>
<dbReference type="NCBIfam" id="TIGR00805">
    <property type="entry name" value="oat"/>
    <property type="match status" value="1"/>
</dbReference>
<dbReference type="InterPro" id="IPR004156">
    <property type="entry name" value="OATP"/>
</dbReference>
<feature type="region of interest" description="Disordered" evidence="9">
    <location>
        <begin position="1"/>
        <end position="28"/>
    </location>
</feature>
<feature type="transmembrane region" description="Helical" evidence="8">
    <location>
        <begin position="157"/>
        <end position="179"/>
    </location>
</feature>
<feature type="transmembrane region" description="Helical" evidence="8">
    <location>
        <begin position="653"/>
        <end position="681"/>
    </location>
</feature>
<evidence type="ECO:0000256" key="5">
    <source>
        <dbReference type="ARBA" id="ARBA00022989"/>
    </source>
</evidence>
<feature type="domain" description="Kazal-like" evidence="10">
    <location>
        <begin position="482"/>
        <end position="538"/>
    </location>
</feature>
<dbReference type="AlphaFoldDB" id="A0A7J8F4L4"/>
<comment type="caution">
    <text evidence="8">Lacks conserved residue(s) required for the propagation of feature annotation.</text>
</comment>
<feature type="transmembrane region" description="Helical" evidence="8">
    <location>
        <begin position="93"/>
        <end position="115"/>
    </location>
</feature>
<dbReference type="GO" id="GO:0043252">
    <property type="term" value="P:sodium-independent organic anion transport"/>
    <property type="evidence" value="ECO:0007669"/>
    <property type="project" value="TreeGrafter"/>
</dbReference>
<keyword evidence="4 8" id="KW-0812">Transmembrane</keyword>